<evidence type="ECO:0000313" key="3">
    <source>
        <dbReference type="EMBL" id="KAF5368759.1"/>
    </source>
</evidence>
<feature type="compositionally biased region" description="Polar residues" evidence="1">
    <location>
        <begin position="445"/>
        <end position="457"/>
    </location>
</feature>
<feature type="compositionally biased region" description="Pro residues" evidence="1">
    <location>
        <begin position="399"/>
        <end position="409"/>
    </location>
</feature>
<gene>
    <name evidence="3" type="ORF">D9615_010405</name>
</gene>
<sequence>MYTDAWVGASGRDRDRSVGGERLELTVSGLNRTSPQSAIDHLKQIVEDLTERGQDLPDLEITPGSYHTAQDNIVYATVSLTGPLKASPRPDVLEFVCRTLDNVNGVTARWRIQHGPDKSRQLAFTTQDRMDATALKDKLDNVFCHQHYDVQATTIARNGSRATYTFVHRQSVEALTTNRPVIQTQPGSETITVYPVVPRYVQPLYGLEVAITNVGGYPQAQAFPDVNEAFKPNKPDYLYNLNTASLPTIRPSARTTSEESPFVRQQLDGLAQQVQTLTQAVNKITLDNRDLIEAMRTAQDRYTNMFTNTIIFQMKLSQQLLAQGELGNLHNSLSTAQLLLSLVTSDAQRENVSRHVADLSQRVLEEQRNVADLRRSADTFLNTLLPSTMSATSILTLPAQPPLAPPGLPAPAAATLPPSQSPDPHADQGHPTASVSKKRPRQNTDDNVVLSQQPTRAPTCESFLQNTDNMEVDPSFQPSTSRMVSPPFIPQLRLSNALNREVKMGIAGFRPRHPILWEPSPHDLPRSPPPRSIRFLPQNYLHSSPLYILPILVICFLFECLRSISLSLLLPFSLLSHHLRHSSLISPCLGVSPTPMGPHPDAPKVPLPLRARRPRFLYSFIIFFLLLSLFLSSQCVWASFPMGSGSSVFRTIAINANGLGDPMKVAAIADMIHSVKPNAFIIGETKGPHRVSHRLNMRDYSVHENPGKPAGHRNRGKWGVIIAVHRGISCGTPLALPPSLDGRALALDLVIPTTNNQGFLHRLIGIYAPWDPGTEPQFWPEMRDLCNSTPHSWSLHGDFNATVAFSESSNATHRLSNSRVAYSAFLQATSGIDLWAQIPDRNVNDMFTYKGHSSDPDNPADGSPRIRSQSHRLKFFANDVDHRLDGTNLDQLPVADDPSFDLVYHQMSDILLQAARESFDLPKPPNFKSDKPMNPTIRVILRELRRINRLISALNTLLNTGLDRYPCAPWVPRYYAAFMASHQHDYSAQTYRTYLTVLRRHLNRIRYAEEREC</sequence>
<feature type="region of interest" description="Disordered" evidence="1">
    <location>
        <begin position="397"/>
        <end position="457"/>
    </location>
</feature>
<evidence type="ECO:0000256" key="2">
    <source>
        <dbReference type="SAM" id="Phobius"/>
    </source>
</evidence>
<evidence type="ECO:0008006" key="5">
    <source>
        <dbReference type="Google" id="ProtNLM"/>
    </source>
</evidence>
<comment type="caution">
    <text evidence="3">The sequence shown here is derived from an EMBL/GenBank/DDBJ whole genome shotgun (WGS) entry which is preliminary data.</text>
</comment>
<proteinExistence type="predicted"/>
<keyword evidence="4" id="KW-1185">Reference proteome</keyword>
<keyword evidence="2" id="KW-1133">Transmembrane helix</keyword>
<reference evidence="3 4" key="1">
    <citation type="journal article" date="2020" name="ISME J.">
        <title>Uncovering the hidden diversity of litter-decomposition mechanisms in mushroom-forming fungi.</title>
        <authorList>
            <person name="Floudas D."/>
            <person name="Bentzer J."/>
            <person name="Ahren D."/>
            <person name="Johansson T."/>
            <person name="Persson P."/>
            <person name="Tunlid A."/>
        </authorList>
    </citation>
    <scope>NUCLEOTIDE SEQUENCE [LARGE SCALE GENOMIC DNA]</scope>
    <source>
        <strain evidence="3 4">CBS 661.87</strain>
    </source>
</reference>
<dbReference type="SUPFAM" id="SSF56219">
    <property type="entry name" value="DNase I-like"/>
    <property type="match status" value="1"/>
</dbReference>
<feature type="region of interest" description="Disordered" evidence="1">
    <location>
        <begin position="847"/>
        <end position="868"/>
    </location>
</feature>
<dbReference type="EMBL" id="JAACJP010000058">
    <property type="protein sequence ID" value="KAF5368759.1"/>
    <property type="molecule type" value="Genomic_DNA"/>
</dbReference>
<protein>
    <recommendedName>
        <fullName evidence="5">Endonuclease/exonuclease/phosphatase domain-containing protein</fullName>
    </recommendedName>
</protein>
<feature type="transmembrane region" description="Helical" evidence="2">
    <location>
        <begin position="546"/>
        <end position="570"/>
    </location>
</feature>
<accession>A0A8H5GPT2</accession>
<dbReference type="InterPro" id="IPR036691">
    <property type="entry name" value="Endo/exonu/phosph_ase_sf"/>
</dbReference>
<evidence type="ECO:0000313" key="4">
    <source>
        <dbReference type="Proteomes" id="UP000565441"/>
    </source>
</evidence>
<feature type="transmembrane region" description="Helical" evidence="2">
    <location>
        <begin position="616"/>
        <end position="640"/>
    </location>
</feature>
<dbReference type="AlphaFoldDB" id="A0A8H5GPT2"/>
<keyword evidence="2" id="KW-0812">Transmembrane</keyword>
<dbReference type="Proteomes" id="UP000565441">
    <property type="component" value="Unassembled WGS sequence"/>
</dbReference>
<evidence type="ECO:0000256" key="1">
    <source>
        <dbReference type="SAM" id="MobiDB-lite"/>
    </source>
</evidence>
<keyword evidence="2" id="KW-0472">Membrane</keyword>
<dbReference type="OrthoDB" id="3059994at2759"/>
<organism evidence="3 4">
    <name type="scientific">Tricholomella constricta</name>
    <dbReference type="NCBI Taxonomy" id="117010"/>
    <lineage>
        <taxon>Eukaryota</taxon>
        <taxon>Fungi</taxon>
        <taxon>Dikarya</taxon>
        <taxon>Basidiomycota</taxon>
        <taxon>Agaricomycotina</taxon>
        <taxon>Agaricomycetes</taxon>
        <taxon>Agaricomycetidae</taxon>
        <taxon>Agaricales</taxon>
        <taxon>Tricholomatineae</taxon>
        <taxon>Lyophyllaceae</taxon>
        <taxon>Tricholomella</taxon>
    </lineage>
</organism>
<name>A0A8H5GPT2_9AGAR</name>
<dbReference type="Gene3D" id="3.60.10.10">
    <property type="entry name" value="Endonuclease/exonuclease/phosphatase"/>
    <property type="match status" value="1"/>
</dbReference>